<evidence type="ECO:0000259" key="1">
    <source>
        <dbReference type="Pfam" id="PF14353"/>
    </source>
</evidence>
<protein>
    <submittedName>
        <fullName evidence="2">CpXC domain-containing protein</fullName>
    </submittedName>
</protein>
<accession>A0ABR7KDW9</accession>
<reference evidence="2 3" key="1">
    <citation type="submission" date="2020-08" db="EMBL/GenBank/DDBJ databases">
        <authorList>
            <person name="Liu C."/>
            <person name="Sun Q."/>
        </authorList>
    </citation>
    <scope>NUCLEOTIDE SEQUENCE [LARGE SCALE GENOMIC DNA]</scope>
    <source>
        <strain evidence="2 3">NSJ-22</strain>
    </source>
</reference>
<gene>
    <name evidence="2" type="ORF">H8909_11840</name>
</gene>
<sequence length="396" mass="47653">MRNKDVYIITCSKCDKENKYEDYSCVGPDQRESIIDDSIMTYTCPHCGEKTFLKHPLTYIDPVHHFIVQYGQDKEQFFHGVEQIRTTPLYKDYIFRYTDSWLNFKEKIMILENDRDDRLMELYKLALKNELDEEMPSLFLFNKEEEKELMIALNPNGTRAYFFNRDWYDIKEEDPYMKKILKYDTSLMVDNSWAERLYDYRINVSLCEVQTKLQVRTYLIPSYDHVDVGDYVYVYENGERVLGQVMTKNFKNIADVPDHLHFIEKALPIETEYDKYIKREYENLLPLRDQRVESFLDVLNDLRFYYYIEEIDENVSNYTMDIDGLHLIPLYTDQQEAMDKKPENGYVLVDLLTDVLKMTFEKIDGYIINENRLFILDSHFIDMFLSFARQKKTEIN</sequence>
<dbReference type="RefSeq" id="WP_187012987.1">
    <property type="nucleotide sequence ID" value="NZ_JACRWG010000074.1"/>
</dbReference>
<dbReference type="EMBL" id="JACRWG010000074">
    <property type="protein sequence ID" value="MBC6010908.1"/>
    <property type="molecule type" value="Genomic_DNA"/>
</dbReference>
<dbReference type="InterPro" id="IPR025682">
    <property type="entry name" value="CpXC_dom"/>
</dbReference>
<feature type="domain" description="CpXC" evidence="1">
    <location>
        <begin position="9"/>
        <end position="124"/>
    </location>
</feature>
<evidence type="ECO:0000313" key="2">
    <source>
        <dbReference type="EMBL" id="MBC6010908.1"/>
    </source>
</evidence>
<evidence type="ECO:0000313" key="3">
    <source>
        <dbReference type="Proteomes" id="UP000603474"/>
    </source>
</evidence>
<keyword evidence="3" id="KW-1185">Reference proteome</keyword>
<proteinExistence type="predicted"/>
<dbReference type="Proteomes" id="UP000603474">
    <property type="component" value="Unassembled WGS sequence"/>
</dbReference>
<organism evidence="2 3">
    <name type="scientific">Catenibacterium faecis</name>
    <dbReference type="NCBI Taxonomy" id="2764323"/>
    <lineage>
        <taxon>Bacteria</taxon>
        <taxon>Bacillati</taxon>
        <taxon>Bacillota</taxon>
        <taxon>Erysipelotrichia</taxon>
        <taxon>Erysipelotrichales</taxon>
        <taxon>Coprobacillaceae</taxon>
        <taxon>Catenibacterium</taxon>
    </lineage>
</organism>
<name>A0ABR7KDW9_9FIRM</name>
<dbReference type="Pfam" id="PF14353">
    <property type="entry name" value="CpXC"/>
    <property type="match status" value="1"/>
</dbReference>
<comment type="caution">
    <text evidence="2">The sequence shown here is derived from an EMBL/GenBank/DDBJ whole genome shotgun (WGS) entry which is preliminary data.</text>
</comment>